<dbReference type="Proteomes" id="UP000182598">
    <property type="component" value="Unassembled WGS sequence"/>
</dbReference>
<dbReference type="GO" id="GO:0016020">
    <property type="term" value="C:membrane"/>
    <property type="evidence" value="ECO:0007669"/>
    <property type="project" value="UniProtKB-SubCell"/>
</dbReference>
<feature type="transmembrane region" description="Helical" evidence="5">
    <location>
        <begin position="6"/>
        <end position="27"/>
    </location>
</feature>
<organism evidence="6 7">
    <name type="scientific">Pseudidiomarina woesei</name>
    <dbReference type="NCBI Taxonomy" id="1381080"/>
    <lineage>
        <taxon>Bacteria</taxon>
        <taxon>Pseudomonadati</taxon>
        <taxon>Pseudomonadota</taxon>
        <taxon>Gammaproteobacteria</taxon>
        <taxon>Alteromonadales</taxon>
        <taxon>Idiomarinaceae</taxon>
        <taxon>Pseudidiomarina</taxon>
    </lineage>
</organism>
<accession>A0A0K6GX00</accession>
<keyword evidence="7" id="KW-1185">Reference proteome</keyword>
<dbReference type="EMBL" id="CYHB01000001">
    <property type="protein sequence ID" value="CUA83272.1"/>
    <property type="molecule type" value="Genomic_DNA"/>
</dbReference>
<dbReference type="RefSeq" id="WP_055438198.1">
    <property type="nucleotide sequence ID" value="NZ_CYHB01000001.1"/>
</dbReference>
<dbReference type="PANTHER" id="PTHR35814">
    <property type="match status" value="1"/>
</dbReference>
<protein>
    <submittedName>
        <fullName evidence="6">Uncharacterized membrane protein YecN, MAPEG domain</fullName>
    </submittedName>
</protein>
<sequence length="134" mass="14459">MDLNLPITMLFAGLLTLLYFALSVNIIRLRWRDRVGIGTGDSQDLKVAVRIHGNFAEYVPLSLVLLVLMEWHGAASTLLYVLGGVLFVARICHALGLTMSVGPSWARTVGVLGTFSVLLMQAGYLIGAFIGGVL</sequence>
<gene>
    <name evidence="6" type="ORF">Ga0061064_0513</name>
</gene>
<evidence type="ECO:0000256" key="2">
    <source>
        <dbReference type="ARBA" id="ARBA00022692"/>
    </source>
</evidence>
<feature type="transmembrane region" description="Helical" evidence="5">
    <location>
        <begin position="109"/>
        <end position="130"/>
    </location>
</feature>
<evidence type="ECO:0000256" key="5">
    <source>
        <dbReference type="SAM" id="Phobius"/>
    </source>
</evidence>
<keyword evidence="2 5" id="KW-0812">Transmembrane</keyword>
<proteinExistence type="predicted"/>
<keyword evidence="4 5" id="KW-0472">Membrane</keyword>
<evidence type="ECO:0000313" key="7">
    <source>
        <dbReference type="Proteomes" id="UP000182598"/>
    </source>
</evidence>
<feature type="transmembrane region" description="Helical" evidence="5">
    <location>
        <begin position="55"/>
        <end position="72"/>
    </location>
</feature>
<dbReference type="PANTHER" id="PTHR35814:SF1">
    <property type="entry name" value="GLUTATHIONE S-TRANSFERASE-RELATED"/>
    <property type="match status" value="1"/>
</dbReference>
<dbReference type="AlphaFoldDB" id="A0A0K6GX00"/>
<evidence type="ECO:0000256" key="1">
    <source>
        <dbReference type="ARBA" id="ARBA00004370"/>
    </source>
</evidence>
<dbReference type="Pfam" id="PF01124">
    <property type="entry name" value="MAPEG"/>
    <property type="match status" value="1"/>
</dbReference>
<reference evidence="7" key="1">
    <citation type="submission" date="2015-08" db="EMBL/GenBank/DDBJ databases">
        <authorList>
            <person name="Varghese N."/>
        </authorList>
    </citation>
    <scope>NUCLEOTIDE SEQUENCE [LARGE SCALE GENOMIC DNA]</scope>
    <source>
        <strain evidence="7">DSM 27808</strain>
    </source>
</reference>
<dbReference type="InterPro" id="IPR023352">
    <property type="entry name" value="MAPEG-like_dom_sf"/>
</dbReference>
<keyword evidence="3 5" id="KW-1133">Transmembrane helix</keyword>
<dbReference type="OrthoDB" id="8537976at2"/>
<evidence type="ECO:0000313" key="6">
    <source>
        <dbReference type="EMBL" id="CUA83272.1"/>
    </source>
</evidence>
<feature type="transmembrane region" description="Helical" evidence="5">
    <location>
        <begin position="78"/>
        <end position="97"/>
    </location>
</feature>
<evidence type="ECO:0000256" key="3">
    <source>
        <dbReference type="ARBA" id="ARBA00022989"/>
    </source>
</evidence>
<name>A0A0K6GX00_9GAMM</name>
<comment type="subcellular location">
    <subcellularLocation>
        <location evidence="1">Membrane</location>
    </subcellularLocation>
</comment>
<dbReference type="InterPro" id="IPR001129">
    <property type="entry name" value="Membr-assoc_MAPEG"/>
</dbReference>
<dbReference type="Gene3D" id="1.20.120.550">
    <property type="entry name" value="Membrane associated eicosanoid/glutathione metabolism-like domain"/>
    <property type="match status" value="1"/>
</dbReference>
<dbReference type="SUPFAM" id="SSF161084">
    <property type="entry name" value="MAPEG domain-like"/>
    <property type="match status" value="1"/>
</dbReference>
<evidence type="ECO:0000256" key="4">
    <source>
        <dbReference type="ARBA" id="ARBA00023136"/>
    </source>
</evidence>